<organism evidence="2 3">
    <name type="scientific">Sediminitomix flava</name>
    <dbReference type="NCBI Taxonomy" id="379075"/>
    <lineage>
        <taxon>Bacteria</taxon>
        <taxon>Pseudomonadati</taxon>
        <taxon>Bacteroidota</taxon>
        <taxon>Cytophagia</taxon>
        <taxon>Cytophagales</taxon>
        <taxon>Flammeovirgaceae</taxon>
        <taxon>Sediminitomix</taxon>
    </lineage>
</organism>
<keyword evidence="3" id="KW-1185">Reference proteome</keyword>
<dbReference type="InterPro" id="IPR025579">
    <property type="entry name" value="DUF4357"/>
</dbReference>
<comment type="caution">
    <text evidence="2">The sequence shown here is derived from an EMBL/GenBank/DDBJ whole genome shotgun (WGS) entry which is preliminary data.</text>
</comment>
<gene>
    <name evidence="2" type="ORF">BC781_101226</name>
</gene>
<sequence>MYGKTITTFIPNTEESSVVIKTVSNSIIRAVGLPRNLIEKYKDRIDLKRACLYFLFGNDEKTLEPSVYIGEAGNAFERLQRHENSAKFEWSHALVISSSTEGQLLSTATKYLENHSYMVAKTIGRYKVYNSVTPPKPMVPESLEASLLESFEIIRLVMEESGYNLFKPLIEIDSKLLYINRKGIKATGEYTSEGFVVLRGSEASIEIKPCLYHSIVLLREKLLETGVMIRKEGIYVFEKDHLFPTPSSAAETVLGVVASGWTEWKDEGGRTLKVLWKNGDK</sequence>
<evidence type="ECO:0000259" key="1">
    <source>
        <dbReference type="Pfam" id="PF14267"/>
    </source>
</evidence>
<evidence type="ECO:0000313" key="2">
    <source>
        <dbReference type="EMBL" id="PWJ43880.1"/>
    </source>
</evidence>
<proteinExistence type="predicted"/>
<dbReference type="EMBL" id="QGDO01000001">
    <property type="protein sequence ID" value="PWJ43880.1"/>
    <property type="molecule type" value="Genomic_DNA"/>
</dbReference>
<feature type="domain" description="DUF4357" evidence="1">
    <location>
        <begin position="219"/>
        <end position="272"/>
    </location>
</feature>
<dbReference type="OrthoDB" id="2656488at2"/>
<dbReference type="Proteomes" id="UP000245535">
    <property type="component" value="Unassembled WGS sequence"/>
</dbReference>
<dbReference type="RefSeq" id="WP_109615409.1">
    <property type="nucleotide sequence ID" value="NZ_QGDO01000001.1"/>
</dbReference>
<protein>
    <submittedName>
        <fullName evidence="2">Uncharacterized protein DUF4357</fullName>
    </submittedName>
</protein>
<dbReference type="AlphaFoldDB" id="A0A315ZFE8"/>
<evidence type="ECO:0000313" key="3">
    <source>
        <dbReference type="Proteomes" id="UP000245535"/>
    </source>
</evidence>
<reference evidence="2 3" key="1">
    <citation type="submission" date="2018-03" db="EMBL/GenBank/DDBJ databases">
        <title>Genomic Encyclopedia of Archaeal and Bacterial Type Strains, Phase II (KMG-II): from individual species to whole genera.</title>
        <authorList>
            <person name="Goeker M."/>
        </authorList>
    </citation>
    <scope>NUCLEOTIDE SEQUENCE [LARGE SCALE GENOMIC DNA]</scope>
    <source>
        <strain evidence="2 3">DSM 28229</strain>
    </source>
</reference>
<name>A0A315ZFE8_SEDFL</name>
<accession>A0A315ZFE8</accession>
<dbReference type="CDD" id="cd10447">
    <property type="entry name" value="GIY-YIG_unchar_2"/>
    <property type="match status" value="1"/>
</dbReference>
<dbReference type="Pfam" id="PF14267">
    <property type="entry name" value="DUF4357"/>
    <property type="match status" value="1"/>
</dbReference>